<sequence length="134" mass="14750">MALQRLLSNYSPLGCNMELEYLLVFSAWSVEGGTNTQGSSGLPWRRVYIETSHAHSIDGTENSCIAARLRGLLMPAPNGATCRQVGLTTRPLVCHQGREPSYLLYGSFSSVNSLTGRLRGVRIIKRNNVSAYFL</sequence>
<dbReference type="AlphaFoldDB" id="A0A4Y2ERN9"/>
<reference evidence="1 2" key="1">
    <citation type="journal article" date="2019" name="Sci. Rep.">
        <title>Orb-weaving spider Araneus ventricosus genome elucidates the spidroin gene catalogue.</title>
        <authorList>
            <person name="Kono N."/>
            <person name="Nakamura H."/>
            <person name="Ohtoshi R."/>
            <person name="Moran D.A.P."/>
            <person name="Shinohara A."/>
            <person name="Yoshida Y."/>
            <person name="Fujiwara M."/>
            <person name="Mori M."/>
            <person name="Tomita M."/>
            <person name="Arakawa K."/>
        </authorList>
    </citation>
    <scope>NUCLEOTIDE SEQUENCE [LARGE SCALE GENOMIC DNA]</scope>
</reference>
<dbReference type="Proteomes" id="UP000499080">
    <property type="component" value="Unassembled WGS sequence"/>
</dbReference>
<gene>
    <name evidence="1" type="ORF">AVEN_74218_1</name>
</gene>
<dbReference type="EMBL" id="BGPR01000694">
    <property type="protein sequence ID" value="GBM31910.1"/>
    <property type="molecule type" value="Genomic_DNA"/>
</dbReference>
<organism evidence="1 2">
    <name type="scientific">Araneus ventricosus</name>
    <name type="common">Orbweaver spider</name>
    <name type="synonym">Epeira ventricosa</name>
    <dbReference type="NCBI Taxonomy" id="182803"/>
    <lineage>
        <taxon>Eukaryota</taxon>
        <taxon>Metazoa</taxon>
        <taxon>Ecdysozoa</taxon>
        <taxon>Arthropoda</taxon>
        <taxon>Chelicerata</taxon>
        <taxon>Arachnida</taxon>
        <taxon>Araneae</taxon>
        <taxon>Araneomorphae</taxon>
        <taxon>Entelegynae</taxon>
        <taxon>Araneoidea</taxon>
        <taxon>Araneidae</taxon>
        <taxon>Araneus</taxon>
    </lineage>
</organism>
<evidence type="ECO:0000313" key="1">
    <source>
        <dbReference type="EMBL" id="GBM31910.1"/>
    </source>
</evidence>
<proteinExistence type="predicted"/>
<name>A0A4Y2ERN9_ARAVE</name>
<protein>
    <submittedName>
        <fullName evidence="1">Uncharacterized protein</fullName>
    </submittedName>
</protein>
<accession>A0A4Y2ERN9</accession>
<keyword evidence="2" id="KW-1185">Reference proteome</keyword>
<evidence type="ECO:0000313" key="2">
    <source>
        <dbReference type="Proteomes" id="UP000499080"/>
    </source>
</evidence>
<comment type="caution">
    <text evidence="1">The sequence shown here is derived from an EMBL/GenBank/DDBJ whole genome shotgun (WGS) entry which is preliminary data.</text>
</comment>